<protein>
    <submittedName>
        <fullName evidence="1">Uncharacterized protein</fullName>
    </submittedName>
</protein>
<sequence length="39" mass="4654">SPGRPEVQRHQDTRLYCCWEVSQAHLRYSYREGTFLNGL</sequence>
<proteinExistence type="predicted"/>
<dbReference type="AlphaFoldDB" id="A0A8J2PAQ9"/>
<accession>A0A8J2PAQ9</accession>
<feature type="non-terminal residue" evidence="1">
    <location>
        <position position="1"/>
    </location>
</feature>
<dbReference type="Proteomes" id="UP000708208">
    <property type="component" value="Unassembled WGS sequence"/>
</dbReference>
<reference evidence="1" key="1">
    <citation type="submission" date="2021-06" db="EMBL/GenBank/DDBJ databases">
        <authorList>
            <person name="Hodson N. C."/>
            <person name="Mongue J. A."/>
            <person name="Jaron S. K."/>
        </authorList>
    </citation>
    <scope>NUCLEOTIDE SEQUENCE</scope>
</reference>
<dbReference type="EMBL" id="CAJVCH010348266">
    <property type="protein sequence ID" value="CAG7815607.1"/>
    <property type="molecule type" value="Genomic_DNA"/>
</dbReference>
<gene>
    <name evidence="1" type="ORF">AFUS01_LOCUS26274</name>
</gene>
<evidence type="ECO:0000313" key="2">
    <source>
        <dbReference type="Proteomes" id="UP000708208"/>
    </source>
</evidence>
<keyword evidence="2" id="KW-1185">Reference proteome</keyword>
<comment type="caution">
    <text evidence="1">The sequence shown here is derived from an EMBL/GenBank/DDBJ whole genome shotgun (WGS) entry which is preliminary data.</text>
</comment>
<organism evidence="1 2">
    <name type="scientific">Allacma fusca</name>
    <dbReference type="NCBI Taxonomy" id="39272"/>
    <lineage>
        <taxon>Eukaryota</taxon>
        <taxon>Metazoa</taxon>
        <taxon>Ecdysozoa</taxon>
        <taxon>Arthropoda</taxon>
        <taxon>Hexapoda</taxon>
        <taxon>Collembola</taxon>
        <taxon>Symphypleona</taxon>
        <taxon>Sminthuridae</taxon>
        <taxon>Allacma</taxon>
    </lineage>
</organism>
<name>A0A8J2PAQ9_9HEXA</name>
<evidence type="ECO:0000313" key="1">
    <source>
        <dbReference type="EMBL" id="CAG7815607.1"/>
    </source>
</evidence>